<accession>A0A9D4ZG67</accession>
<protein>
    <recommendedName>
        <fullName evidence="4">Secreted protein</fullName>
    </recommendedName>
</protein>
<sequence length="101" mass="11498">MNLGKLGVLHAVLVLIQRVAVDSVRGWQSNFVPHAVAAGVAHKRLADNRRACRRMSLSKEQLHHERCSPIDRVTHRFFMIPREVAMLSYQIRSQGKISNDD</sequence>
<evidence type="ECO:0008006" key="4">
    <source>
        <dbReference type="Google" id="ProtNLM"/>
    </source>
</evidence>
<proteinExistence type="predicted"/>
<feature type="chain" id="PRO_5038868197" description="Secreted protein" evidence="1">
    <location>
        <begin position="27"/>
        <end position="101"/>
    </location>
</feature>
<reference evidence="2" key="1">
    <citation type="submission" date="2021-01" db="EMBL/GenBank/DDBJ databases">
        <title>Adiantum capillus-veneris genome.</title>
        <authorList>
            <person name="Fang Y."/>
            <person name="Liao Q."/>
        </authorList>
    </citation>
    <scope>NUCLEOTIDE SEQUENCE</scope>
    <source>
        <strain evidence="2">H3</strain>
        <tissue evidence="2">Leaf</tissue>
    </source>
</reference>
<keyword evidence="1" id="KW-0732">Signal</keyword>
<dbReference type="AlphaFoldDB" id="A0A9D4ZG67"/>
<dbReference type="Proteomes" id="UP000886520">
    <property type="component" value="Chromosome 10"/>
</dbReference>
<organism evidence="2 3">
    <name type="scientific">Adiantum capillus-veneris</name>
    <name type="common">Maidenhair fern</name>
    <dbReference type="NCBI Taxonomy" id="13818"/>
    <lineage>
        <taxon>Eukaryota</taxon>
        <taxon>Viridiplantae</taxon>
        <taxon>Streptophyta</taxon>
        <taxon>Embryophyta</taxon>
        <taxon>Tracheophyta</taxon>
        <taxon>Polypodiopsida</taxon>
        <taxon>Polypodiidae</taxon>
        <taxon>Polypodiales</taxon>
        <taxon>Pteridineae</taxon>
        <taxon>Pteridaceae</taxon>
        <taxon>Vittarioideae</taxon>
        <taxon>Adiantum</taxon>
    </lineage>
</organism>
<keyword evidence="3" id="KW-1185">Reference proteome</keyword>
<evidence type="ECO:0000313" key="2">
    <source>
        <dbReference type="EMBL" id="KAI5074244.1"/>
    </source>
</evidence>
<feature type="signal peptide" evidence="1">
    <location>
        <begin position="1"/>
        <end position="26"/>
    </location>
</feature>
<dbReference type="EMBL" id="JABFUD020000010">
    <property type="protein sequence ID" value="KAI5074244.1"/>
    <property type="molecule type" value="Genomic_DNA"/>
</dbReference>
<gene>
    <name evidence="2" type="ORF">GOP47_0010205</name>
</gene>
<comment type="caution">
    <text evidence="2">The sequence shown here is derived from an EMBL/GenBank/DDBJ whole genome shotgun (WGS) entry which is preliminary data.</text>
</comment>
<name>A0A9D4ZG67_ADICA</name>
<evidence type="ECO:0000313" key="3">
    <source>
        <dbReference type="Proteomes" id="UP000886520"/>
    </source>
</evidence>
<evidence type="ECO:0000256" key="1">
    <source>
        <dbReference type="SAM" id="SignalP"/>
    </source>
</evidence>